<evidence type="ECO:0000256" key="1">
    <source>
        <dbReference type="SAM" id="MobiDB-lite"/>
    </source>
</evidence>
<evidence type="ECO:0000313" key="2">
    <source>
        <dbReference type="EMBL" id="MBT1542059.1"/>
    </source>
</evidence>
<feature type="region of interest" description="Disordered" evidence="1">
    <location>
        <begin position="1"/>
        <end position="25"/>
    </location>
</feature>
<accession>A0A9Q2ZMZ5</accession>
<dbReference type="Proteomes" id="UP000709437">
    <property type="component" value="Unassembled WGS sequence"/>
</dbReference>
<dbReference type="AlphaFoldDB" id="A0A9Q2ZMZ5"/>
<name>A0A9Q2ZMZ5_9MICO</name>
<dbReference type="RefSeq" id="WP_214563127.1">
    <property type="nucleotide sequence ID" value="NZ_JAHEWX010000011.1"/>
</dbReference>
<reference evidence="2" key="1">
    <citation type="submission" date="2021-05" db="EMBL/GenBank/DDBJ databases">
        <title>Whole genome sequence of Curtobacterium flaccumfaciens pv. flaccumfaciens strain CFBP 3417.</title>
        <authorList>
            <person name="Osdaghi E."/>
            <person name="Taghouti G."/>
            <person name="Portier P."/>
            <person name="Fazliarab A."/>
            <person name="Taghavi S.M."/>
            <person name="Briand M."/>
            <person name="Le-Saux M."/>
            <person name="Jacques M.-A."/>
        </authorList>
    </citation>
    <scope>NUCLEOTIDE SEQUENCE</scope>
    <source>
        <strain evidence="2">CFBP 3417</strain>
    </source>
</reference>
<dbReference type="EMBL" id="JAHEWX010000011">
    <property type="protein sequence ID" value="MBT1542059.1"/>
    <property type="molecule type" value="Genomic_DNA"/>
</dbReference>
<sequence>MTGATATVGGGAGLPSAPSVPDAISGLEARPGLLTLVTPGGAPVCDGDSCLIDAGSFAGAEGDWTEVPD</sequence>
<organism evidence="2 3">
    <name type="scientific">Curtobacterium flaccumfaciens pv. flaccumfaciens</name>
    <dbReference type="NCBI Taxonomy" id="138532"/>
    <lineage>
        <taxon>Bacteria</taxon>
        <taxon>Bacillati</taxon>
        <taxon>Actinomycetota</taxon>
        <taxon>Actinomycetes</taxon>
        <taxon>Micrococcales</taxon>
        <taxon>Microbacteriaceae</taxon>
        <taxon>Curtobacterium</taxon>
    </lineage>
</organism>
<comment type="caution">
    <text evidence="2">The sequence shown here is derived from an EMBL/GenBank/DDBJ whole genome shotgun (WGS) entry which is preliminary data.</text>
</comment>
<protein>
    <submittedName>
        <fullName evidence="2">Uncharacterized protein</fullName>
    </submittedName>
</protein>
<proteinExistence type="predicted"/>
<gene>
    <name evidence="2" type="ORF">KK103_09825</name>
</gene>
<evidence type="ECO:0000313" key="3">
    <source>
        <dbReference type="Proteomes" id="UP000709437"/>
    </source>
</evidence>